<dbReference type="InterPro" id="IPR020846">
    <property type="entry name" value="MFS_dom"/>
</dbReference>
<feature type="transmembrane region" description="Helical" evidence="7">
    <location>
        <begin position="272"/>
        <end position="292"/>
    </location>
</feature>
<gene>
    <name evidence="9" type="ORF">CERZMDRAFT_114089</name>
</gene>
<feature type="transmembrane region" description="Helical" evidence="7">
    <location>
        <begin position="209"/>
        <end position="230"/>
    </location>
</feature>
<dbReference type="InterPro" id="IPR036259">
    <property type="entry name" value="MFS_trans_sf"/>
</dbReference>
<organism evidence="9 10">
    <name type="scientific">Cercospora zeae-maydis SCOH1-5</name>
    <dbReference type="NCBI Taxonomy" id="717836"/>
    <lineage>
        <taxon>Eukaryota</taxon>
        <taxon>Fungi</taxon>
        <taxon>Dikarya</taxon>
        <taxon>Ascomycota</taxon>
        <taxon>Pezizomycotina</taxon>
        <taxon>Dothideomycetes</taxon>
        <taxon>Dothideomycetidae</taxon>
        <taxon>Mycosphaerellales</taxon>
        <taxon>Mycosphaerellaceae</taxon>
        <taxon>Cercospora</taxon>
    </lineage>
</organism>
<evidence type="ECO:0000313" key="10">
    <source>
        <dbReference type="Proteomes" id="UP000799539"/>
    </source>
</evidence>
<keyword evidence="5 7" id="KW-0472">Membrane</keyword>
<proteinExistence type="inferred from homology"/>
<evidence type="ECO:0000256" key="4">
    <source>
        <dbReference type="ARBA" id="ARBA00022989"/>
    </source>
</evidence>
<feature type="compositionally biased region" description="Basic and acidic residues" evidence="6">
    <location>
        <begin position="88"/>
        <end position="100"/>
    </location>
</feature>
<feature type="compositionally biased region" description="Polar residues" evidence="6">
    <location>
        <begin position="75"/>
        <end position="85"/>
    </location>
</feature>
<keyword evidence="3 7" id="KW-0812">Transmembrane</keyword>
<feature type="transmembrane region" description="Helical" evidence="7">
    <location>
        <begin position="242"/>
        <end position="266"/>
    </location>
</feature>
<accession>A0A6A6F6P1</accession>
<comment type="subcellular location">
    <subcellularLocation>
        <location evidence="1">Membrane</location>
        <topology evidence="1">Multi-pass membrane protein</topology>
    </subcellularLocation>
</comment>
<dbReference type="Proteomes" id="UP000799539">
    <property type="component" value="Unassembled WGS sequence"/>
</dbReference>
<dbReference type="InterPro" id="IPR011701">
    <property type="entry name" value="MFS"/>
</dbReference>
<dbReference type="Pfam" id="PF07690">
    <property type="entry name" value="MFS_1"/>
    <property type="match status" value="1"/>
</dbReference>
<dbReference type="EMBL" id="ML992688">
    <property type="protein sequence ID" value="KAF2209123.1"/>
    <property type="molecule type" value="Genomic_DNA"/>
</dbReference>
<dbReference type="AlphaFoldDB" id="A0A6A6F6P1"/>
<dbReference type="SUPFAM" id="SSF103473">
    <property type="entry name" value="MFS general substrate transporter"/>
    <property type="match status" value="1"/>
</dbReference>
<comment type="similarity">
    <text evidence="2">Belongs to the major facilitator superfamily.</text>
</comment>
<keyword evidence="10" id="KW-1185">Reference proteome</keyword>
<feature type="transmembrane region" description="Helical" evidence="7">
    <location>
        <begin position="427"/>
        <end position="448"/>
    </location>
</feature>
<dbReference type="GO" id="GO:0022857">
    <property type="term" value="F:transmembrane transporter activity"/>
    <property type="evidence" value="ECO:0007669"/>
    <property type="project" value="InterPro"/>
</dbReference>
<feature type="transmembrane region" description="Helical" evidence="7">
    <location>
        <begin position="485"/>
        <end position="507"/>
    </location>
</feature>
<feature type="compositionally biased region" description="Basic and acidic residues" evidence="6">
    <location>
        <begin position="8"/>
        <end position="19"/>
    </location>
</feature>
<feature type="transmembrane region" description="Helical" evidence="7">
    <location>
        <begin position="342"/>
        <end position="367"/>
    </location>
</feature>
<evidence type="ECO:0000256" key="6">
    <source>
        <dbReference type="SAM" id="MobiDB-lite"/>
    </source>
</evidence>
<evidence type="ECO:0000256" key="7">
    <source>
        <dbReference type="SAM" id="Phobius"/>
    </source>
</evidence>
<evidence type="ECO:0000313" key="9">
    <source>
        <dbReference type="EMBL" id="KAF2209123.1"/>
    </source>
</evidence>
<feature type="domain" description="Major facilitator superfamily (MFS) profile" evidence="8">
    <location>
        <begin position="117"/>
        <end position="549"/>
    </location>
</feature>
<evidence type="ECO:0000256" key="2">
    <source>
        <dbReference type="ARBA" id="ARBA00008335"/>
    </source>
</evidence>
<feature type="transmembrane region" description="Helical" evidence="7">
    <location>
        <begin position="519"/>
        <end position="541"/>
    </location>
</feature>
<feature type="transmembrane region" description="Helical" evidence="7">
    <location>
        <begin position="115"/>
        <end position="134"/>
    </location>
</feature>
<feature type="region of interest" description="Disordered" evidence="6">
    <location>
        <begin position="75"/>
        <end position="110"/>
    </location>
</feature>
<feature type="transmembrane region" description="Helical" evidence="7">
    <location>
        <begin position="454"/>
        <end position="473"/>
    </location>
</feature>
<dbReference type="OrthoDB" id="5296287at2759"/>
<dbReference type="PANTHER" id="PTHR23502">
    <property type="entry name" value="MAJOR FACILITATOR SUPERFAMILY"/>
    <property type="match status" value="1"/>
</dbReference>
<feature type="region of interest" description="Disordered" evidence="6">
    <location>
        <begin position="1"/>
        <end position="32"/>
    </location>
</feature>
<dbReference type="GO" id="GO:0016020">
    <property type="term" value="C:membrane"/>
    <property type="evidence" value="ECO:0007669"/>
    <property type="project" value="UniProtKB-SubCell"/>
</dbReference>
<feature type="transmembrane region" description="Helical" evidence="7">
    <location>
        <begin position="154"/>
        <end position="172"/>
    </location>
</feature>
<evidence type="ECO:0000256" key="5">
    <source>
        <dbReference type="ARBA" id="ARBA00023136"/>
    </source>
</evidence>
<sequence length="556" mass="59468">MATEDDSDRLWRADAEPRDRKSKRRSSMPIFALGGSHIPGHLSWSGSANRLSHLPQLSDATQNRDHHARIAALIKTSSASDQSAGHDSPQRPESGDRNVENDGTNPKSWPRSKKTIQMVILSWTALVTSIGSLLMTPGLPSMAQELQITSKPMIELSVCAALLGSAVSSLLAAPLSEMYGRIPLYHASNVCFAVFTLLCGFAQSPAEIVLFRFLVGLLGQSALAVMGGTATDIYQPQQRARALGIAAFGPLLGPCIGPIIGGAIVHSKGWRWPFFGLAIVAGVNVLVCAALLEETYAPVLLERNAKRLRRQTGCESLPAKLNNNRQSAAKALGLALARPAKLLLYSPVVALCSLVSAVLFGVLYLLLTSIPFVFGPLYSFSTLEVGLVYIAPALGMVIGLFSSTYCSDRNVSSAQKEGHRHIPEHRLALPLLTSGAFTIIAGLLLYGWSAQYLVHWFAACLGLTIYCIGLQILNACVYTYLVESYLVYAASVGSVSMASKLLANGILPLSGLSLFDRLNLGWGCTLLAGISLLGVTGLLACHFGGSHLRSRFVVKL</sequence>
<keyword evidence="4 7" id="KW-1133">Transmembrane helix</keyword>
<feature type="transmembrane region" description="Helical" evidence="7">
    <location>
        <begin position="184"/>
        <end position="203"/>
    </location>
</feature>
<evidence type="ECO:0000259" key="8">
    <source>
        <dbReference type="PROSITE" id="PS50850"/>
    </source>
</evidence>
<dbReference type="PANTHER" id="PTHR23502:SF68">
    <property type="entry name" value="MULTIDRUG TRANSPORTER, PUTATIVE (AFU_ORTHOLOGUE AFUA_3G01120)-RELATED"/>
    <property type="match status" value="1"/>
</dbReference>
<protein>
    <recommendedName>
        <fullName evidence="8">Major facilitator superfamily (MFS) profile domain-containing protein</fullName>
    </recommendedName>
</protein>
<evidence type="ECO:0000256" key="3">
    <source>
        <dbReference type="ARBA" id="ARBA00022692"/>
    </source>
</evidence>
<evidence type="ECO:0000256" key="1">
    <source>
        <dbReference type="ARBA" id="ARBA00004141"/>
    </source>
</evidence>
<dbReference type="PROSITE" id="PS50850">
    <property type="entry name" value="MFS"/>
    <property type="match status" value="1"/>
</dbReference>
<reference evidence="9" key="1">
    <citation type="journal article" date="2020" name="Stud. Mycol.">
        <title>101 Dothideomycetes genomes: a test case for predicting lifestyles and emergence of pathogens.</title>
        <authorList>
            <person name="Haridas S."/>
            <person name="Albert R."/>
            <person name="Binder M."/>
            <person name="Bloem J."/>
            <person name="Labutti K."/>
            <person name="Salamov A."/>
            <person name="Andreopoulos B."/>
            <person name="Baker S."/>
            <person name="Barry K."/>
            <person name="Bills G."/>
            <person name="Bluhm B."/>
            <person name="Cannon C."/>
            <person name="Castanera R."/>
            <person name="Culley D."/>
            <person name="Daum C."/>
            <person name="Ezra D."/>
            <person name="Gonzalez J."/>
            <person name="Henrissat B."/>
            <person name="Kuo A."/>
            <person name="Liang C."/>
            <person name="Lipzen A."/>
            <person name="Lutzoni F."/>
            <person name="Magnuson J."/>
            <person name="Mondo S."/>
            <person name="Nolan M."/>
            <person name="Ohm R."/>
            <person name="Pangilinan J."/>
            <person name="Park H.-J."/>
            <person name="Ramirez L."/>
            <person name="Alfaro M."/>
            <person name="Sun H."/>
            <person name="Tritt A."/>
            <person name="Yoshinaga Y."/>
            <person name="Zwiers L.-H."/>
            <person name="Turgeon B."/>
            <person name="Goodwin S."/>
            <person name="Spatafora J."/>
            <person name="Crous P."/>
            <person name="Grigoriev I."/>
        </authorList>
    </citation>
    <scope>NUCLEOTIDE SEQUENCE</scope>
    <source>
        <strain evidence="9">SCOH1-5</strain>
    </source>
</reference>
<name>A0A6A6F6P1_9PEZI</name>
<feature type="transmembrane region" description="Helical" evidence="7">
    <location>
        <begin position="387"/>
        <end position="406"/>
    </location>
</feature>
<dbReference type="Gene3D" id="1.20.1250.20">
    <property type="entry name" value="MFS general substrate transporter like domains"/>
    <property type="match status" value="1"/>
</dbReference>